<keyword evidence="4" id="KW-1185">Reference proteome</keyword>
<dbReference type="Gene3D" id="3.90.1200.10">
    <property type="match status" value="1"/>
</dbReference>
<proteinExistence type="predicted"/>
<dbReference type="InterPro" id="IPR002575">
    <property type="entry name" value="Aminoglycoside_PTrfase"/>
</dbReference>
<dbReference type="EMBL" id="CP058708">
    <property type="protein sequence ID" value="QLH50336.1"/>
    <property type="molecule type" value="Genomic_DNA"/>
</dbReference>
<dbReference type="Pfam" id="PF01636">
    <property type="entry name" value="APH"/>
    <property type="match status" value="1"/>
</dbReference>
<keyword evidence="2" id="KW-0808">Transferase</keyword>
<dbReference type="Proteomes" id="UP000021315">
    <property type="component" value="Unassembled WGS sequence"/>
</dbReference>
<evidence type="ECO:0000313" key="5">
    <source>
        <dbReference type="Proteomes" id="UP000509684"/>
    </source>
</evidence>
<gene>
    <name evidence="2" type="ORF">AW06_000650</name>
    <name evidence="3" type="ORF">HWD57_11485</name>
</gene>
<reference evidence="2 4" key="1">
    <citation type="submission" date="2014-02" db="EMBL/GenBank/DDBJ databases">
        <title>Expanding our view of genomic diversity in Candidatus Accumulibacter clades.</title>
        <authorList>
            <person name="Skennerton C.T."/>
            <person name="Barr J.J."/>
            <person name="Slater F.R."/>
            <person name="Bond P.L."/>
            <person name="Tyson G.W."/>
        </authorList>
    </citation>
    <scope>NUCLEOTIDE SEQUENCE [LARGE SCALE GENOMIC DNA]</scope>
    <source>
        <strain evidence="4">SK-02</strain>
    </source>
</reference>
<reference evidence="3 5" key="2">
    <citation type="journal article" date="2019" name="Microbiome">
        <title>Annotated bacterial chromosomes from frame-shift-corrected long-read metagenomic data.</title>
        <authorList>
            <person name="Arumugam K."/>
            <person name="Bagci C."/>
            <person name="Bessarab I."/>
            <person name="Beier S."/>
            <person name="Buchfink B."/>
            <person name="Gorska A."/>
            <person name="Qiu G."/>
            <person name="Huson D.H."/>
            <person name="Williams R.B.H."/>
        </authorList>
    </citation>
    <scope>NUCLEOTIDE SEQUENCE [LARGE SCALE GENOMIC DNA]</scope>
    <source>
        <strain evidence="3">SSA1</strain>
    </source>
</reference>
<dbReference type="KEGG" id="acog:HWD57_11485"/>
<organism evidence="2 4">
    <name type="scientific">Candidatus Accumulibacter cognatus</name>
    <dbReference type="NCBI Taxonomy" id="2954383"/>
    <lineage>
        <taxon>Bacteria</taxon>
        <taxon>Pseudomonadati</taxon>
        <taxon>Pseudomonadota</taxon>
        <taxon>Betaproteobacteria</taxon>
        <taxon>Candidatus Accumulibacter</taxon>
    </lineage>
</organism>
<dbReference type="AlphaFoldDB" id="A0A080M9Q6"/>
<evidence type="ECO:0000259" key="1">
    <source>
        <dbReference type="Pfam" id="PF01636"/>
    </source>
</evidence>
<dbReference type="RefSeq" id="WP_034945395.1">
    <property type="nucleotide sequence ID" value="NZ_JDST02000012.1"/>
</dbReference>
<evidence type="ECO:0000313" key="3">
    <source>
        <dbReference type="EMBL" id="QLH50336.1"/>
    </source>
</evidence>
<protein>
    <submittedName>
        <fullName evidence="2 3">Phosphotransferase</fullName>
    </submittedName>
</protein>
<feature type="domain" description="Aminoglycoside phosphotransferase" evidence="1">
    <location>
        <begin position="89"/>
        <end position="262"/>
    </location>
</feature>
<sequence>MAIGRVRADERLSVRALLSGSCILRDARLTLLADRLAIDRNTQLELFLATEDVLVVFGERSGATLAIHISANEDHLSRQRQGLETARKVLAKCHADNFIPRVIEWRRVDGAWVLFQERLGGRTVNPARLSEQALEGYIEAALKPLLWLDSLAEPCDEGADFQMIFDGLRNLECHSALSAQIRRPLEALRSWPERRNFRTVLAHGDYWFQNLLFAEDDSPALSGIIDWERCRMRALPGADALYLVAFGFSHWRGCPEFQVLCDLWDDRCEPFLRRLIERVCTAFRMSTDDLRFVAILMWLMHLRLRGPWMMEWPAAKHQEWVTLPAASAGRWLSRTGS</sequence>
<evidence type="ECO:0000313" key="4">
    <source>
        <dbReference type="Proteomes" id="UP000021315"/>
    </source>
</evidence>
<accession>A0A080M9Q6</accession>
<dbReference type="GO" id="GO:0016740">
    <property type="term" value="F:transferase activity"/>
    <property type="evidence" value="ECO:0007669"/>
    <property type="project" value="UniProtKB-KW"/>
</dbReference>
<accession>A0A7D5S8H0</accession>
<dbReference type="Proteomes" id="UP000509684">
    <property type="component" value="Chromosome"/>
</dbReference>
<dbReference type="SUPFAM" id="SSF56112">
    <property type="entry name" value="Protein kinase-like (PK-like)"/>
    <property type="match status" value="1"/>
</dbReference>
<dbReference type="EMBL" id="JDST02000012">
    <property type="protein sequence ID" value="KFB77978.1"/>
    <property type="molecule type" value="Genomic_DNA"/>
</dbReference>
<evidence type="ECO:0000313" key="2">
    <source>
        <dbReference type="EMBL" id="KFB77978.1"/>
    </source>
</evidence>
<reference evidence="3" key="3">
    <citation type="submission" date="2020-06" db="EMBL/GenBank/DDBJ databases">
        <authorList>
            <person name="Arumugam K."/>
            <person name="Besarab I."/>
            <person name="Haryono M."/>
            <person name="Bagci C."/>
            <person name="Beier S."/>
            <person name="Buchfink B."/>
            <person name="Gorska A."/>
            <person name="Qiu G."/>
            <person name="Huson D.H."/>
            <person name="Williams R.B."/>
        </authorList>
    </citation>
    <scope>NUCLEOTIDE SEQUENCE</scope>
    <source>
        <strain evidence="3">SSA1</strain>
    </source>
</reference>
<dbReference type="InterPro" id="IPR011009">
    <property type="entry name" value="Kinase-like_dom_sf"/>
</dbReference>
<name>A0A080M9Q6_9PROT</name>